<name>A0A937RNE1_9ACTN</name>
<reference evidence="4" key="1">
    <citation type="submission" date="2020-12" db="EMBL/GenBank/DDBJ databases">
        <title>Genomic characterization of non-nitrogen-fixing Frankia strains.</title>
        <authorList>
            <person name="Carlos-Shanley C."/>
            <person name="Guerra T."/>
            <person name="Hahn D."/>
        </authorList>
    </citation>
    <scope>NUCLEOTIDE SEQUENCE</scope>
    <source>
        <strain evidence="4">CN6</strain>
    </source>
</reference>
<dbReference type="Proteomes" id="UP000604475">
    <property type="component" value="Unassembled WGS sequence"/>
</dbReference>
<evidence type="ECO:0000256" key="1">
    <source>
        <dbReference type="ARBA" id="ARBA00006484"/>
    </source>
</evidence>
<feature type="region of interest" description="Disordered" evidence="3">
    <location>
        <begin position="254"/>
        <end position="277"/>
    </location>
</feature>
<dbReference type="InterPro" id="IPR036291">
    <property type="entry name" value="NAD(P)-bd_dom_sf"/>
</dbReference>
<sequence>MPDDTRLLVGRTALITGAGHGIGAATARLFAQHGATVLVTDVDTEAAHLVVKEITDRGGSAEAHDLDVRDAGRVDAVVGEVLARHRVDVLVNNAGHWVRIPRDFADSRPDDWEALYRVNLWHVFALTHAFLPAMIDRGSGVIVNVASIEGLRGYPVDPVYGAFKAGLVQFTRSLGVQVAPKGVRVNAIGPDVTNTAQSDFARFDPPEWAERWPSWVPAGRVGTPEEQAGVILFLASDLASFVVGHTIPTDGGTGAAGGWYPSTKRPGRSWTNRPMDA</sequence>
<dbReference type="InterPro" id="IPR002347">
    <property type="entry name" value="SDR_fam"/>
</dbReference>
<organism evidence="4 5">
    <name type="scientific">Frankia nepalensis</name>
    <dbReference type="NCBI Taxonomy" id="1836974"/>
    <lineage>
        <taxon>Bacteria</taxon>
        <taxon>Bacillati</taxon>
        <taxon>Actinomycetota</taxon>
        <taxon>Actinomycetes</taxon>
        <taxon>Frankiales</taxon>
        <taxon>Frankiaceae</taxon>
        <taxon>Frankia</taxon>
    </lineage>
</organism>
<dbReference type="EMBL" id="JAEACQ010000206">
    <property type="protein sequence ID" value="MBL7629051.1"/>
    <property type="molecule type" value="Genomic_DNA"/>
</dbReference>
<keyword evidence="2" id="KW-0560">Oxidoreductase</keyword>
<dbReference type="RefSeq" id="WP_203003884.1">
    <property type="nucleotide sequence ID" value="NZ_JADWYU010000174.1"/>
</dbReference>
<evidence type="ECO:0000313" key="4">
    <source>
        <dbReference type="EMBL" id="MBL7629051.1"/>
    </source>
</evidence>
<keyword evidence="5" id="KW-1185">Reference proteome</keyword>
<dbReference type="PRINTS" id="PR00081">
    <property type="entry name" value="GDHRDH"/>
</dbReference>
<proteinExistence type="inferred from homology"/>
<dbReference type="CDD" id="cd05233">
    <property type="entry name" value="SDR_c"/>
    <property type="match status" value="1"/>
</dbReference>
<dbReference type="PRINTS" id="PR00080">
    <property type="entry name" value="SDRFAMILY"/>
</dbReference>
<dbReference type="FunFam" id="3.40.50.720:FF:000084">
    <property type="entry name" value="Short-chain dehydrogenase reductase"/>
    <property type="match status" value="1"/>
</dbReference>
<accession>A0A937RNE1</accession>
<dbReference type="Gene3D" id="3.40.50.720">
    <property type="entry name" value="NAD(P)-binding Rossmann-like Domain"/>
    <property type="match status" value="1"/>
</dbReference>
<evidence type="ECO:0000256" key="2">
    <source>
        <dbReference type="ARBA" id="ARBA00023002"/>
    </source>
</evidence>
<dbReference type="PANTHER" id="PTHR42760">
    <property type="entry name" value="SHORT-CHAIN DEHYDROGENASES/REDUCTASES FAMILY MEMBER"/>
    <property type="match status" value="1"/>
</dbReference>
<dbReference type="AlphaFoldDB" id="A0A937RNE1"/>
<evidence type="ECO:0000256" key="3">
    <source>
        <dbReference type="SAM" id="MobiDB-lite"/>
    </source>
</evidence>
<comment type="caution">
    <text evidence="4">The sequence shown here is derived from an EMBL/GenBank/DDBJ whole genome shotgun (WGS) entry which is preliminary data.</text>
</comment>
<protein>
    <submittedName>
        <fullName evidence="4">SDR family oxidoreductase</fullName>
    </submittedName>
</protein>
<evidence type="ECO:0000313" key="5">
    <source>
        <dbReference type="Proteomes" id="UP000604475"/>
    </source>
</evidence>
<dbReference type="SUPFAM" id="SSF51735">
    <property type="entry name" value="NAD(P)-binding Rossmann-fold domains"/>
    <property type="match status" value="1"/>
</dbReference>
<comment type="similarity">
    <text evidence="1">Belongs to the short-chain dehydrogenases/reductases (SDR) family.</text>
</comment>
<dbReference type="GO" id="GO:0016616">
    <property type="term" value="F:oxidoreductase activity, acting on the CH-OH group of donors, NAD or NADP as acceptor"/>
    <property type="evidence" value="ECO:0007669"/>
    <property type="project" value="TreeGrafter"/>
</dbReference>
<gene>
    <name evidence="4" type="ORF">I7412_18190</name>
</gene>
<dbReference type="Pfam" id="PF13561">
    <property type="entry name" value="adh_short_C2"/>
    <property type="match status" value="1"/>
</dbReference>